<accession>A0A5B2VAD2</accession>
<dbReference type="Proteomes" id="UP000323142">
    <property type="component" value="Unassembled WGS sequence"/>
</dbReference>
<dbReference type="OrthoDB" id="5430236at2"/>
<evidence type="ECO:0000313" key="3">
    <source>
        <dbReference type="Proteomes" id="UP000323142"/>
    </source>
</evidence>
<dbReference type="Gene3D" id="3.40.50.410">
    <property type="entry name" value="von Willebrand factor, type A domain"/>
    <property type="match status" value="1"/>
</dbReference>
<evidence type="ECO:0000313" key="2">
    <source>
        <dbReference type="EMBL" id="KAA2235147.1"/>
    </source>
</evidence>
<reference evidence="2 3" key="2">
    <citation type="submission" date="2019-09" db="EMBL/GenBank/DDBJ databases">
        <authorList>
            <person name="Jin C."/>
        </authorList>
    </citation>
    <scope>NUCLEOTIDE SEQUENCE [LARGE SCALE GENOMIC DNA]</scope>
    <source>
        <strain evidence="2 3">BN140002</strain>
    </source>
</reference>
<name>A0A5B2VAD2_9HYPH</name>
<feature type="region of interest" description="Disordered" evidence="1">
    <location>
        <begin position="1"/>
        <end position="20"/>
    </location>
</feature>
<dbReference type="SUPFAM" id="SSF53300">
    <property type="entry name" value="vWA-like"/>
    <property type="match status" value="1"/>
</dbReference>
<dbReference type="AlphaFoldDB" id="A0A5B2VAD2"/>
<gene>
    <name evidence="2" type="ORF">F0L46_20595</name>
</gene>
<reference evidence="2 3" key="1">
    <citation type="submission" date="2019-09" db="EMBL/GenBank/DDBJ databases">
        <title>Salinarimonas rosea gen. nov., sp. nov., a new member of the a-2 subgroup of the Proteobacteria.</title>
        <authorList>
            <person name="Liu J."/>
        </authorList>
    </citation>
    <scope>NUCLEOTIDE SEQUENCE [LARGE SCALE GENOMIC DNA]</scope>
    <source>
        <strain evidence="2 3">BN140002</strain>
    </source>
</reference>
<comment type="caution">
    <text evidence="2">The sequence shown here is derived from an EMBL/GenBank/DDBJ whole genome shotgun (WGS) entry which is preliminary data.</text>
</comment>
<organism evidence="2 3">
    <name type="scientific">Salinarimonas soli</name>
    <dbReference type="NCBI Taxonomy" id="1638099"/>
    <lineage>
        <taxon>Bacteria</taxon>
        <taxon>Pseudomonadati</taxon>
        <taxon>Pseudomonadota</taxon>
        <taxon>Alphaproteobacteria</taxon>
        <taxon>Hyphomicrobiales</taxon>
        <taxon>Salinarimonadaceae</taxon>
        <taxon>Salinarimonas</taxon>
    </lineage>
</organism>
<dbReference type="InterPro" id="IPR036465">
    <property type="entry name" value="vWFA_dom_sf"/>
</dbReference>
<proteinExistence type="predicted"/>
<protein>
    <submittedName>
        <fullName evidence="2">VWA domain-containing protein</fullName>
    </submittedName>
</protein>
<keyword evidence="3" id="KW-1185">Reference proteome</keyword>
<dbReference type="EMBL" id="VUOA01000037">
    <property type="protein sequence ID" value="KAA2235147.1"/>
    <property type="molecule type" value="Genomic_DNA"/>
</dbReference>
<sequence>MAMNDSSKPLKTANPATAPAPAGSSAIDAFLGSAKRLAPVADSDPRGRLVFALDATMSRQPTWDLACRLQADMFGATASLAGLAVQLVYFRGFDECRSSRWVADAAALTSLMGRIDCRGGQTQIARVLRHVRTEAGRTPVRALVYVGDAMEEPVDELCAVAGELGLLGVKAFMFHEGADADAGRAFREIARLTGGAYAHFDAGAAGRLAGLLRAAAAYASGGTVALHRLASREGEARRLLTAMPGGGR</sequence>
<evidence type="ECO:0000256" key="1">
    <source>
        <dbReference type="SAM" id="MobiDB-lite"/>
    </source>
</evidence>